<comment type="caution">
    <text evidence="1">The sequence shown here is derived from an EMBL/GenBank/DDBJ whole genome shotgun (WGS) entry which is preliminary data.</text>
</comment>
<name>A0AAD5MWZ7_PARTN</name>
<reference evidence="1" key="1">
    <citation type="submission" date="2021-06" db="EMBL/GenBank/DDBJ databases">
        <title>Parelaphostrongylus tenuis whole genome reference sequence.</title>
        <authorList>
            <person name="Garwood T.J."/>
            <person name="Larsen P.A."/>
            <person name="Fountain-Jones N.M."/>
            <person name="Garbe J.R."/>
            <person name="Macchietto M.G."/>
            <person name="Kania S.A."/>
            <person name="Gerhold R.W."/>
            <person name="Richards J.E."/>
            <person name="Wolf T.M."/>
        </authorList>
    </citation>
    <scope>NUCLEOTIDE SEQUENCE</scope>
    <source>
        <strain evidence="1">MNPRO001-30</strain>
        <tissue evidence="1">Meninges</tissue>
    </source>
</reference>
<dbReference type="AlphaFoldDB" id="A0AAD5MWZ7"/>
<evidence type="ECO:0000313" key="1">
    <source>
        <dbReference type="EMBL" id="KAJ1352394.1"/>
    </source>
</evidence>
<keyword evidence="2" id="KW-1185">Reference proteome</keyword>
<dbReference type="EMBL" id="JAHQIW010001372">
    <property type="protein sequence ID" value="KAJ1352394.1"/>
    <property type="molecule type" value="Genomic_DNA"/>
</dbReference>
<sequence length="133" mass="14770">MEIRAMTRLQKKRQSTVEALLSYPKRAAYVAAVNAVYYNIPIFTWGLSNSYALGDITRYPTDAFSVMNEILITIIVELKDITSKDITEALQDVSAQAEELNQIMGGGNTPTGEKDAYRKQLGNTEFSVLVSNV</sequence>
<protein>
    <submittedName>
        <fullName evidence="1">Uncharacterized protein</fullName>
    </submittedName>
</protein>
<accession>A0AAD5MWZ7</accession>
<evidence type="ECO:0000313" key="2">
    <source>
        <dbReference type="Proteomes" id="UP001196413"/>
    </source>
</evidence>
<proteinExistence type="predicted"/>
<organism evidence="1 2">
    <name type="scientific">Parelaphostrongylus tenuis</name>
    <name type="common">Meningeal worm</name>
    <dbReference type="NCBI Taxonomy" id="148309"/>
    <lineage>
        <taxon>Eukaryota</taxon>
        <taxon>Metazoa</taxon>
        <taxon>Ecdysozoa</taxon>
        <taxon>Nematoda</taxon>
        <taxon>Chromadorea</taxon>
        <taxon>Rhabditida</taxon>
        <taxon>Rhabditina</taxon>
        <taxon>Rhabditomorpha</taxon>
        <taxon>Strongyloidea</taxon>
        <taxon>Metastrongylidae</taxon>
        <taxon>Parelaphostrongylus</taxon>
    </lineage>
</organism>
<dbReference type="Proteomes" id="UP001196413">
    <property type="component" value="Unassembled WGS sequence"/>
</dbReference>
<gene>
    <name evidence="1" type="ORF">KIN20_008720</name>
</gene>